<feature type="compositionally biased region" description="Polar residues" evidence="1">
    <location>
        <begin position="64"/>
        <end position="75"/>
    </location>
</feature>
<feature type="compositionally biased region" description="Polar residues" evidence="1">
    <location>
        <begin position="643"/>
        <end position="652"/>
    </location>
</feature>
<feature type="region of interest" description="Disordered" evidence="1">
    <location>
        <begin position="1044"/>
        <end position="1156"/>
    </location>
</feature>
<feature type="compositionally biased region" description="Polar residues" evidence="1">
    <location>
        <begin position="838"/>
        <end position="859"/>
    </location>
</feature>
<feature type="compositionally biased region" description="Polar residues" evidence="1">
    <location>
        <begin position="905"/>
        <end position="932"/>
    </location>
</feature>
<protein>
    <submittedName>
        <fullName evidence="2">Uncharacterized protein</fullName>
    </submittedName>
</protein>
<feature type="compositionally biased region" description="Low complexity" evidence="1">
    <location>
        <begin position="466"/>
        <end position="479"/>
    </location>
</feature>
<feature type="region of interest" description="Disordered" evidence="1">
    <location>
        <begin position="1283"/>
        <end position="1310"/>
    </location>
</feature>
<dbReference type="EMBL" id="KZ819335">
    <property type="protein sequence ID" value="PWN18640.1"/>
    <property type="molecule type" value="Genomic_DNA"/>
</dbReference>
<reference evidence="2 3" key="1">
    <citation type="journal article" date="2018" name="Mol. Biol. Evol.">
        <title>Broad Genomic Sampling Reveals a Smut Pathogenic Ancestry of the Fungal Clade Ustilaginomycotina.</title>
        <authorList>
            <person name="Kijpornyongpan T."/>
            <person name="Mondo S.J."/>
            <person name="Barry K."/>
            <person name="Sandor L."/>
            <person name="Lee J."/>
            <person name="Lipzen A."/>
            <person name="Pangilinan J."/>
            <person name="LaButti K."/>
            <person name="Hainaut M."/>
            <person name="Henrissat B."/>
            <person name="Grigoriev I.V."/>
            <person name="Spatafora J.W."/>
            <person name="Aime M.C."/>
        </authorList>
    </citation>
    <scope>NUCLEOTIDE SEQUENCE [LARGE SCALE GENOMIC DNA]</scope>
    <source>
        <strain evidence="2 3">MCA 4718</strain>
    </source>
</reference>
<feature type="compositionally biased region" description="Low complexity" evidence="1">
    <location>
        <begin position="41"/>
        <end position="58"/>
    </location>
</feature>
<dbReference type="Proteomes" id="UP000245942">
    <property type="component" value="Unassembled WGS sequence"/>
</dbReference>
<feature type="region of interest" description="Disordered" evidence="1">
    <location>
        <begin position="1180"/>
        <end position="1211"/>
    </location>
</feature>
<feature type="region of interest" description="Disordered" evidence="1">
    <location>
        <begin position="640"/>
        <end position="708"/>
    </location>
</feature>
<evidence type="ECO:0000313" key="2">
    <source>
        <dbReference type="EMBL" id="PWN18640.1"/>
    </source>
</evidence>
<feature type="compositionally biased region" description="Polar residues" evidence="1">
    <location>
        <begin position="1245"/>
        <end position="1255"/>
    </location>
</feature>
<evidence type="ECO:0000256" key="1">
    <source>
        <dbReference type="SAM" id="MobiDB-lite"/>
    </source>
</evidence>
<feature type="compositionally biased region" description="Low complexity" evidence="1">
    <location>
        <begin position="255"/>
        <end position="269"/>
    </location>
</feature>
<feature type="compositionally biased region" description="Low complexity" evidence="1">
    <location>
        <begin position="791"/>
        <end position="808"/>
    </location>
</feature>
<feature type="compositionally biased region" description="Polar residues" evidence="1">
    <location>
        <begin position="722"/>
        <end position="741"/>
    </location>
</feature>
<feature type="compositionally biased region" description="Polar residues" evidence="1">
    <location>
        <begin position="397"/>
        <end position="413"/>
    </location>
</feature>
<feature type="compositionally biased region" description="Low complexity" evidence="1">
    <location>
        <begin position="490"/>
        <end position="512"/>
    </location>
</feature>
<dbReference type="RefSeq" id="XP_025345800.1">
    <property type="nucleotide sequence ID" value="XM_025495448.1"/>
</dbReference>
<evidence type="ECO:0000313" key="3">
    <source>
        <dbReference type="Proteomes" id="UP000245942"/>
    </source>
</evidence>
<sequence length="1408" mass="145372">MPGMAPPATSAAAALRRSQQLQAQPQPKTGNLRQSNPPPATASSSKKQLQQQSTTSTAGPSRLAKQSTGTTSSSREASDMETTSEEEDDDDDDDDDEEEEMALQMDGQDLWTQNYCSVCDCLIEPGQGVGPSGSQIKANKGSRIVDDDPPLPLSASRLPKKNSSATSSVSSGLHSSASTIKSRPPSSEGKLKRNGSSGKLAGAAIRRNGSAGSRLNALSDLKPTTKLNGEVSKPAKTGAGAAGQVDKTSPKYSRRSSAASIASAGTTGSEADSFYSQPSPRSHLPRSKKGGLLGGITPAILKQQQQEEEEASRATAPTALYCSERCREIDQQTSLAGLAEFGFYTNQVSPTWPPESPTQPRGAMPSSLSSLRGVGPPARGSDSVDGKICTCNECQERNSASGTVPSGASDTTEGSGGYPYSRMGAPVYRKQRSQSGRIITPQNLNPPSGGEDGYFPRYAESRRHPSISSTNVNNSTASTGMESRPSPERTASAASGETGRSGTGSSAQSTGSYAEFWEPKLRSSTKAKGKGKAGHLDEDSDAAGSTAIDDRVSQQGSRTRTSTVREQSQGNSQGTVTPAAQGPNSTAVPSVGSLPAGASSLNLLKKQSSSFRSSPSVEFSADMAHSPAFGRPHLAESFASEHTLGSSANTMVQRAPSLRERRKGRGKSLMLEFPDASSHTGSPDEVKAKPNVDVNSAERLSKSYSSPRVDAIDALKAASGLTPATASSARFSPNSQTPNSDDTSERRNSSGATLLSSASSGFLKGLSSAWTAFRGTTPAIPTPTLIVPEDASTSSGGSQRRSSAQLSSPLGRAIMDSSPDGRRGRSSVASNNSGNSGMLSKSAASESLSRIMSNTNLSKSYRGASPSSVARPGVNRGSIPAFAKEIGQGQIPGEPAAKAGPPSPQESAEGSASSPHQPRRNSSALGLTSTGATEEEKRRRRKAEQRHQRSKDVTMLPPLLAPSNRTSSAVSLAQHRSRSGSRSAVAHGNGATFTVGSAGAGSYHELYRPTTPSLLTARARDGARSPEISLNDGAPVVHAEDDATPLPKVSSQQDLYRAGTSPRRSGLGWGAMTPITPHAAHPPTFHQHQPQPQRQGPRLTHHHTSGPPVSRSGVALGNMGLLGHHPHGSQATYGRHNTMPVRTTTPIVPEHGGEMSGAALTGQDVESFYREAAAAAAAGAHARPHSAMSNRRGSYAAAHAHHGLAASSSSSTPALAQHVIAGSGHGHSNVITSGPGGAGSGRPKSMNNAQRSSYQGLVPPSPIRNHFEPLPDRTWSYDNLANASSKSGVHHPHHSASGAGGGQQPGGVRTYSVLTVPGREETHDRYDESWNHVVQMLAGGTAAAAADGSAVNSKDSKGVASAAGPGAAAAAGGAVQGHGVAHGGLASPTRPGATLGPAKRKQLFHFGP</sequence>
<feature type="region of interest" description="Disordered" evidence="1">
    <location>
        <begin position="1223"/>
        <end position="1265"/>
    </location>
</feature>
<feature type="compositionally biased region" description="Low complexity" evidence="1">
    <location>
        <begin position="163"/>
        <end position="178"/>
    </location>
</feature>
<feature type="region of interest" description="Disordered" evidence="1">
    <location>
        <begin position="1377"/>
        <end position="1396"/>
    </location>
</feature>
<keyword evidence="3" id="KW-1185">Reference proteome</keyword>
<feature type="compositionally biased region" description="Low complexity" evidence="1">
    <location>
        <begin position="1194"/>
        <end position="1211"/>
    </location>
</feature>
<name>A0A316U090_9BASI</name>
<dbReference type="GeneID" id="37017182"/>
<feature type="region of interest" description="Disordered" evidence="1">
    <location>
        <begin position="1"/>
        <end position="109"/>
    </location>
</feature>
<feature type="compositionally biased region" description="Basic residues" evidence="1">
    <location>
        <begin position="523"/>
        <end position="533"/>
    </location>
</feature>
<feature type="compositionally biased region" description="Low complexity" evidence="1">
    <location>
        <begin position="826"/>
        <end position="837"/>
    </location>
</feature>
<feature type="region of interest" description="Disordered" evidence="1">
    <location>
        <begin position="122"/>
        <end position="317"/>
    </location>
</feature>
<feature type="region of interest" description="Disordered" evidence="1">
    <location>
        <begin position="774"/>
        <end position="989"/>
    </location>
</feature>
<feature type="region of interest" description="Disordered" evidence="1">
    <location>
        <begin position="722"/>
        <end position="756"/>
    </location>
</feature>
<feature type="compositionally biased region" description="Polar residues" evidence="1">
    <location>
        <begin position="553"/>
        <end position="588"/>
    </location>
</feature>
<feature type="compositionally biased region" description="Polar residues" evidence="1">
    <location>
        <begin position="433"/>
        <end position="446"/>
    </location>
</feature>
<proteinExistence type="predicted"/>
<gene>
    <name evidence="2" type="ORF">BCV69DRAFT_69103</name>
</gene>
<organism evidence="2 3">
    <name type="scientific">Pseudomicrostroma glucosiphilum</name>
    <dbReference type="NCBI Taxonomy" id="1684307"/>
    <lineage>
        <taxon>Eukaryota</taxon>
        <taxon>Fungi</taxon>
        <taxon>Dikarya</taxon>
        <taxon>Basidiomycota</taxon>
        <taxon>Ustilaginomycotina</taxon>
        <taxon>Exobasidiomycetes</taxon>
        <taxon>Microstromatales</taxon>
        <taxon>Microstromatales incertae sedis</taxon>
        <taxon>Pseudomicrostroma</taxon>
    </lineage>
</organism>
<dbReference type="OrthoDB" id="3365764at2759"/>
<feature type="compositionally biased region" description="Low complexity" evidence="1">
    <location>
        <begin position="1071"/>
        <end position="1097"/>
    </location>
</feature>
<accession>A0A316U090</accession>
<feature type="compositionally biased region" description="Acidic residues" evidence="1">
    <location>
        <begin position="82"/>
        <end position="101"/>
    </location>
</feature>
<feature type="compositionally biased region" description="Low complexity" evidence="1">
    <location>
        <begin position="1"/>
        <end position="27"/>
    </location>
</feature>
<feature type="region of interest" description="Disordered" evidence="1">
    <location>
        <begin position="347"/>
        <end position="597"/>
    </location>
</feature>